<evidence type="ECO:0000256" key="9">
    <source>
        <dbReference type="PIRSR" id="PIRSR000706-2"/>
    </source>
</evidence>
<dbReference type="GO" id="GO:0005524">
    <property type="term" value="F:ATP binding"/>
    <property type="evidence" value="ECO:0007669"/>
    <property type="project" value="UniProtKB-KW"/>
</dbReference>
<dbReference type="Proteomes" id="UP000317638">
    <property type="component" value="Unassembled WGS sequence"/>
</dbReference>
<dbReference type="CDD" id="cd05150">
    <property type="entry name" value="APH"/>
    <property type="match status" value="1"/>
</dbReference>
<dbReference type="OrthoDB" id="3806873at2"/>
<feature type="active site" description="Proton acceptor" evidence="8">
    <location>
        <position position="182"/>
    </location>
</feature>
<evidence type="ECO:0000256" key="3">
    <source>
        <dbReference type="ARBA" id="ARBA00022741"/>
    </source>
</evidence>
<evidence type="ECO:0000256" key="6">
    <source>
        <dbReference type="ARBA" id="ARBA00023251"/>
    </source>
</evidence>
<dbReference type="InterPro" id="IPR002575">
    <property type="entry name" value="Aminoglycoside_PTrfase"/>
</dbReference>
<dbReference type="SUPFAM" id="SSF56112">
    <property type="entry name" value="Protein kinase-like (PK-like)"/>
    <property type="match status" value="1"/>
</dbReference>
<evidence type="ECO:0000256" key="7">
    <source>
        <dbReference type="PIRNR" id="PIRNR000706"/>
    </source>
</evidence>
<evidence type="ECO:0000256" key="5">
    <source>
        <dbReference type="ARBA" id="ARBA00022840"/>
    </source>
</evidence>
<dbReference type="GO" id="GO:0046872">
    <property type="term" value="F:metal ion binding"/>
    <property type="evidence" value="ECO:0007669"/>
    <property type="project" value="UniProtKB-KW"/>
</dbReference>
<keyword evidence="4 7" id="KW-0418">Kinase</keyword>
<feature type="binding site" evidence="9">
    <location>
        <position position="201"/>
    </location>
    <ligand>
        <name>Mg(2+)</name>
        <dbReference type="ChEBI" id="CHEBI:18420"/>
    </ligand>
</feature>
<reference evidence="11 12" key="1">
    <citation type="submission" date="2019-07" db="EMBL/GenBank/DDBJ databases">
        <authorList>
            <person name="Zhou L.-Y."/>
        </authorList>
    </citation>
    <scope>NUCLEOTIDE SEQUENCE [LARGE SCALE GENOMIC DNA]</scope>
    <source>
        <strain evidence="11 12">YIM 101269</strain>
    </source>
</reference>
<keyword evidence="5 7" id="KW-0067">ATP-binding</keyword>
<organism evidence="11 12">
    <name type="scientific">Tessaracoccus rhinocerotis</name>
    <dbReference type="NCBI Taxonomy" id="1689449"/>
    <lineage>
        <taxon>Bacteria</taxon>
        <taxon>Bacillati</taxon>
        <taxon>Actinomycetota</taxon>
        <taxon>Actinomycetes</taxon>
        <taxon>Propionibacteriales</taxon>
        <taxon>Propionibacteriaceae</taxon>
        <taxon>Tessaracoccus</taxon>
    </lineage>
</organism>
<dbReference type="Gene3D" id="3.90.1200.10">
    <property type="match status" value="1"/>
</dbReference>
<dbReference type="AlphaFoldDB" id="A0A553JZ49"/>
<accession>A0A553JZ49</accession>
<evidence type="ECO:0000313" key="11">
    <source>
        <dbReference type="EMBL" id="TRY17725.1"/>
    </source>
</evidence>
<feature type="binding site" evidence="9">
    <location>
        <position position="187"/>
    </location>
    <ligand>
        <name>Mg(2+)</name>
        <dbReference type="ChEBI" id="CHEBI:18420"/>
    </ligand>
</feature>
<comment type="caution">
    <text evidence="11">The sequence shown here is derived from an EMBL/GenBank/DDBJ whole genome shotgun (WGS) entry which is preliminary data.</text>
</comment>
<protein>
    <submittedName>
        <fullName evidence="11">Aminoglycoside 3'-phosphotransferase</fullName>
    </submittedName>
</protein>
<keyword evidence="9" id="KW-0460">Magnesium</keyword>
<evidence type="ECO:0000259" key="10">
    <source>
        <dbReference type="Pfam" id="PF01636"/>
    </source>
</evidence>
<dbReference type="PIRSF" id="PIRSF000706">
    <property type="entry name" value="Kanamycin_kin"/>
    <property type="match status" value="1"/>
</dbReference>
<keyword evidence="6 7" id="KW-0046">Antibiotic resistance</keyword>
<evidence type="ECO:0000256" key="2">
    <source>
        <dbReference type="ARBA" id="ARBA00022679"/>
    </source>
</evidence>
<feature type="domain" description="Aminoglycoside phosphotransferase" evidence="10">
    <location>
        <begin position="49"/>
        <end position="259"/>
    </location>
</feature>
<dbReference type="InterPro" id="IPR011009">
    <property type="entry name" value="Kinase-like_dom_sf"/>
</dbReference>
<evidence type="ECO:0000256" key="1">
    <source>
        <dbReference type="ARBA" id="ARBA00006219"/>
    </source>
</evidence>
<name>A0A553JZ49_9ACTN</name>
<keyword evidence="9" id="KW-0479">Metal-binding</keyword>
<dbReference type="InterPro" id="IPR024165">
    <property type="entry name" value="Kan/Strep_kinase"/>
</dbReference>
<dbReference type="EMBL" id="VKKG01000004">
    <property type="protein sequence ID" value="TRY17725.1"/>
    <property type="molecule type" value="Genomic_DNA"/>
</dbReference>
<proteinExistence type="inferred from homology"/>
<dbReference type="GO" id="GO:0046677">
    <property type="term" value="P:response to antibiotic"/>
    <property type="evidence" value="ECO:0007669"/>
    <property type="project" value="UniProtKB-KW"/>
</dbReference>
<sequence>MEGGRPTGLAGPPPSATPVPAALVHLAGGAPLQLVWANQLGGLTARIDHPDGARFAKWNPAGSPVSLDDERLRLEWLARNPPTVAFPVPLGHGSDVDGEWLVTRGMAGRDAVSGPAHEHPEVAASAMGEGLRLLHDSLDPADCPFDWGVPARLRAAALAGGVVPAALHRPPSLARAVVCHGDPCVPNTLLTPDGALAGIVDLGALGVADRWADLAVATWSLAWNFEGASPDGPVTGTPSELELVLLDAYGIAPDLERMRYYRALWAAG</sequence>
<dbReference type="GO" id="GO:0016773">
    <property type="term" value="F:phosphotransferase activity, alcohol group as acceptor"/>
    <property type="evidence" value="ECO:0007669"/>
    <property type="project" value="InterPro"/>
</dbReference>
<evidence type="ECO:0000256" key="8">
    <source>
        <dbReference type="PIRSR" id="PIRSR000706-1"/>
    </source>
</evidence>
<dbReference type="Gene3D" id="3.30.200.20">
    <property type="entry name" value="Phosphorylase Kinase, domain 1"/>
    <property type="match status" value="1"/>
</dbReference>
<keyword evidence="2 7" id="KW-0808">Transferase</keyword>
<evidence type="ECO:0000313" key="12">
    <source>
        <dbReference type="Proteomes" id="UP000317638"/>
    </source>
</evidence>
<dbReference type="Pfam" id="PF01636">
    <property type="entry name" value="APH"/>
    <property type="match status" value="1"/>
</dbReference>
<dbReference type="GO" id="GO:0016301">
    <property type="term" value="F:kinase activity"/>
    <property type="evidence" value="ECO:0007669"/>
    <property type="project" value="UniProtKB-KW"/>
</dbReference>
<gene>
    <name evidence="11" type="ORF">FOJ82_10610</name>
</gene>
<keyword evidence="3 7" id="KW-0547">Nucleotide-binding</keyword>
<evidence type="ECO:0000256" key="4">
    <source>
        <dbReference type="ARBA" id="ARBA00022777"/>
    </source>
</evidence>
<comment type="similarity">
    <text evidence="1 7">Belongs to the aminoglycoside phosphotransferase family.</text>
</comment>
<dbReference type="RefSeq" id="WP_143938465.1">
    <property type="nucleotide sequence ID" value="NZ_VKKG01000004.1"/>
</dbReference>
<keyword evidence="12" id="KW-1185">Reference proteome</keyword>